<sequence>MTSSSFVDRIRRLFSNEKKSEIKKRQRYLRLTQLEDRRVLNGALSALGIDLTGLETLTVEDGGVTDVGDGSVTNVTQTVTLTLAEGTWADISGLSNTLYNLESGGQVLRVDETVLQDGGFAVDSLTNALHITGDEMNQTVNLDLEGVDFVPTGGLEFSGSVRNLAGDDVADNDTLTISGYDVTTLTVTHLAEVDGAGDPTTSESGEVDLDGEVIRFNEIEPLALGGDAVNMIINLPAGADATVTLSDDGTANDNVSQLDGAFEVTAFTNPTASLTINDGTGAKVITVNGMDGSFNANLSILEDDPAGSEDNTVVFASALDTNGGDLTVEAYDINVNAPIATDGGSVDFDATNDITSNAAGDITTSGAIADVDSGAVTMDAGRDVTLLGDITTDGFDNVGLEDSAAGDVTITTVNGNITTADISAVGGDTVPIASMGEGGLITLDANDAAIDLTFDPNSAVNLGTDELTWLDHGLTTGELVDYDNGGGADITGLTSGQTYVAIVVDADTIQLALNAADATGETAIDLIAVGAGVTHTLSTRRADIIVDGTISTSTEVAANPMKVDIDADRDVHINHAVTTHGGSVDVDAGRDITSAAAGSITTTGDKSDENSGNVTMDTGRSIDLAGFIDTSGIDVVSSPDVLLAGEGGDITLATVAGNITTQATATLDARGGDADDPVDGVPDDEGGIITLDANNSAAPLTFDPGAAVNLATEEIMWPAHGLSTGASVQYDSNAGTDIAPLVNGTTYFAIVVDGNTIQLAASESDAATGTAIDLTSAGAGAEHILFPIGDVTVGAAVDTSTELAATNVHIQAHRDANINAPITTRGGFVDIDAGRDIRSDAAGDIDTQADKTAEHSGEVTLDAERNVNLLGDITTDGFINKVVVGSNAGDVTIRTIDGDITTAAISAIGGETDPVDNMGEGGLVTLDANDGDGSGTDGDVTTSGSISTSTELGANPVKVDIDADRDVHINQMITTLGGSVDVDAGRDVTTLDDGGVTHNGDITTTGDKIDEDSGDVTILAGNNVNLAANIDTSGLDNATDALDSDAGTVTITATAGDIEITDGDNDGNTLAIDGIGGATTDPTIMGEGALVTLNAIAGSVTVDEAIATSTELADTVKVDIDADTDITLSEEITTLGGDVDINAGGNVTTLDDGGTTHNGDITTTGDKIDEDSGDVTILAGNNVNLAANIDTSGLDNAIDALDSDAGTVTVTATAGDIEITDGDNDGNTLAIDGIGGATTDPSIMGEGALVTLNAIAGSVTVDEAIATSTELADTVKVDIDADTDITLSEEITTLGGDVDINAGGNVTTLDDGGTTHNGDITTTGDKIDEDSGDVTILAGNNVNLAANIDTSGLDNATDALDSDAGTVTITATAGDIEITDGDNDGNTLAIDGIGGATTDPTIMGEGALVTLNAIAGSVTVDEAIATSTELADTVKVDIDADTDITLSEEITTLGGDVDINAGGNVTTLDDGGTTHNGDITTTGDKIDEDSGDVTILAGNNVNLAANIDTSGLDNATDALDSDAGTVTITATAGDIEITDGDNDGNTLAIDGIGGATTDPTIMGEGALVTLNAIAGSVTVDEAIATSTELADTVKVDIDADTDITLSEEITTLGGDVDINAGGNVTTLDDGGTTHNGDITTTGDKIDEDSGDVTILAGNNVNLAANIDTSGLDNATDALDSDAGTVTITATAGDIEITDGDNDGNTLAIDGIGGATTDPTIMGEGALVTLNAIAGSVTVDEAIATSTELADTVKVDIDADTDITLSEEITTLGGDVDINAGGNVTTLDDGGTTHNGDITTTGDKIDEDSGDVTILAGNNVNLAANIDTSGLDNATDALDSDAGTVTITATAGDIEITDGDNDGNTLAIDGIGGATTDPTIMGEGALVTLNAIAGSVTVDEAIATSTELADTVKVDIDADTDITLSEEITTLGGDVDINAGGNVTTLDDGGTTHNGDITTTGDKIDEDSGDVTILAGNNVNLAANIDTSGLDNATDALDSDAGTVTITATAGDIEITDGDNDGNTLAIDGIGGATTDPTIMGEGALVTLNAIAGSVTVDEAIATSTELADTVKVDIDADTDITLSEEITTLGGDVDINAGGNVTTLDDGGTTHNGDITTTGDKIDEDSGDVTILAGNNVNLAANIDTSGLDNATDALDSDAGTVTVTATAGDIEITDGDNDGNTLAIDGIGGATTDPTIMGEGALVTLNAIAGSVTVDEAIATSTELADTVKVDIDADTDITLSEEITTLGGDVDINAGGNVTTLDDGGTTHNGDITTTGDKIDEDSGDVTILAGNNVNLAANIDTSGLDNATDALDSDAGTVTVTATAGDIEITDGDNDGNTLAIDGIGGATTDPTIMGEGALVTLNAIAGSVTVDEAIATSTELADTVKVDIDADTDITLSEEITTLGGDVDINAGGNVTTLDDGGTTHNGDITTTGDKIDEDSGDVTILAGNNVNLAANIDTSGLDNATDALDSDAGTVTITATAGDIEITDGDNDGNTLAIDGIGGATTDPTIMGEGALVTLNAIAGSVTVDEAIATSTELADTVKVDIDADTDITLSEEITTLGGDVDINAGGNVTTLDDGGTTHNGDITTTGDKIDEDSGDVTILAGNNVNLAANIDTSGLDNATGVLDSDGGDVTIMAGTLITTGHLNTSGGDVAVATGGDAGQITFNAGTTITVNGNLTAAGGSADPTGVRGDGTAIDFDAPVLIDAITNPQFVGEAPTITTSGDTSGAVTFNSTVDGVVAGANDFVIVAGATDTPPTTTFGDITFNAAVGATTQLGDVSIDTVNDLNINSTVDATSLTQLSGTGNTTFVDDVTTDAGIDTPVGIFNGSSGVNAGTDQITIIGHGLTTGDSVVYRDGGGTTVPGLVSGQTYIAIVDNANTLRLAVHHANAGSGTAVDITGAGVGAFHDVTKIAVSANTAGTITVLEDINTEAGLTDAGTAATGEQIILSGNIVSISAGSEISTATAAGPTASNAYTATGDSVSISGTTGVAFGIGAEVITDGGLANTFAVTLPPGFIAAVAGADGVPFGMGGNEFLYAYDVILGATGEINMQVHIDWRDPSNGDIAPTSEAGIFNTLTSDRYQTFTIGDGGQLLRIGHVYDDLTDLGPFSTANLVKFFADFSLSHHDSINVDSVNILQSTTDDPATGTFNPFDRTNLPPADANFTSPGSPDEAADNLDLHFETGLFEVIIQTPPRFVIQPDPPPPEPPAAPAPAPPVAPAKPVFVAAVIPEEAPLTSYSTQSEDYFELRRNKSTEPVEGYEHIDDDIGWKLLQPKRLKEWVVNQDLNGSNFELWLITTKVRNGQDVTFERPVLKFDVVDQQPFPMTEELPANLELPELRLERLDVDENGNIIEGDPPAEPDTDSVENIEGESSLIIPEQDSMSQLKTSSDATARSAIAGLAVSGVLAAKHRGRPHSGTTSPLARVLNGLRK</sequence>
<organism evidence="2 3">
    <name type="scientific">Fuerstiella marisgermanici</name>
    <dbReference type="NCBI Taxonomy" id="1891926"/>
    <lineage>
        <taxon>Bacteria</taxon>
        <taxon>Pseudomonadati</taxon>
        <taxon>Planctomycetota</taxon>
        <taxon>Planctomycetia</taxon>
        <taxon>Planctomycetales</taxon>
        <taxon>Planctomycetaceae</taxon>
        <taxon>Fuerstiella</taxon>
    </lineage>
</organism>
<feature type="region of interest" description="Disordered" evidence="1">
    <location>
        <begin position="3415"/>
        <end position="3437"/>
    </location>
</feature>
<dbReference type="Proteomes" id="UP000187735">
    <property type="component" value="Chromosome"/>
</dbReference>
<feature type="region of interest" description="Disordered" evidence="1">
    <location>
        <begin position="929"/>
        <end position="951"/>
    </location>
</feature>
<dbReference type="STRING" id="1891926.Fuma_03759"/>
<evidence type="ECO:0000313" key="2">
    <source>
        <dbReference type="EMBL" id="APZ94136.1"/>
    </source>
</evidence>
<feature type="compositionally biased region" description="Low complexity" evidence="1">
    <location>
        <begin position="937"/>
        <end position="950"/>
    </location>
</feature>
<name>A0A1P8WJ89_9PLAN</name>
<dbReference type="RefSeq" id="WP_077025492.1">
    <property type="nucleotide sequence ID" value="NZ_CP017641.1"/>
</dbReference>
<dbReference type="OrthoDB" id="292934at2"/>
<gene>
    <name evidence="2" type="ORF">Fuma_03759</name>
</gene>
<keyword evidence="3" id="KW-1185">Reference proteome</keyword>
<evidence type="ECO:0000313" key="3">
    <source>
        <dbReference type="Proteomes" id="UP000187735"/>
    </source>
</evidence>
<evidence type="ECO:0000256" key="1">
    <source>
        <dbReference type="SAM" id="MobiDB-lite"/>
    </source>
</evidence>
<accession>A0A1P8WJ89</accession>
<protein>
    <submittedName>
        <fullName evidence="2">Uncharacterized protein</fullName>
    </submittedName>
</protein>
<dbReference type="KEGG" id="fmr:Fuma_03759"/>
<proteinExistence type="predicted"/>
<reference evidence="2 3" key="1">
    <citation type="journal article" date="2016" name="Front. Microbiol.">
        <title>Fuerstia marisgermanicae gen. nov., sp. nov., an Unusual Member of the Phylum Planctomycetes from the German Wadden Sea.</title>
        <authorList>
            <person name="Kohn T."/>
            <person name="Heuer A."/>
            <person name="Jogler M."/>
            <person name="Vollmers J."/>
            <person name="Boedeker C."/>
            <person name="Bunk B."/>
            <person name="Rast P."/>
            <person name="Borchert D."/>
            <person name="Glockner I."/>
            <person name="Freese H.M."/>
            <person name="Klenk H.P."/>
            <person name="Overmann J."/>
            <person name="Kaster A.K."/>
            <person name="Rohde M."/>
            <person name="Wiegand S."/>
            <person name="Jogler C."/>
        </authorList>
    </citation>
    <scope>NUCLEOTIDE SEQUENCE [LARGE SCALE GENOMIC DNA]</scope>
    <source>
        <strain evidence="2 3">NH11</strain>
    </source>
</reference>
<dbReference type="EMBL" id="CP017641">
    <property type="protein sequence ID" value="APZ94136.1"/>
    <property type="molecule type" value="Genomic_DNA"/>
</dbReference>